<dbReference type="PANTHER" id="PTHR30055">
    <property type="entry name" value="HTH-TYPE TRANSCRIPTIONAL REGULATOR RUTR"/>
    <property type="match status" value="1"/>
</dbReference>
<dbReference type="Pfam" id="PF00440">
    <property type="entry name" value="TetR_N"/>
    <property type="match status" value="1"/>
</dbReference>
<dbReference type="EMBL" id="JACKTY010000043">
    <property type="protein sequence ID" value="MCV7229508.1"/>
    <property type="molecule type" value="Genomic_DNA"/>
</dbReference>
<dbReference type="InterPro" id="IPR009057">
    <property type="entry name" value="Homeodomain-like_sf"/>
</dbReference>
<protein>
    <submittedName>
        <fullName evidence="4">TetR family transcriptional regulator</fullName>
    </submittedName>
</protein>
<dbReference type="InterPro" id="IPR041642">
    <property type="entry name" value="KstR_C"/>
</dbReference>
<keyword evidence="1 2" id="KW-0238">DNA-binding</keyword>
<feature type="domain" description="HTH tetR-type" evidence="3">
    <location>
        <begin position="7"/>
        <end position="67"/>
    </location>
</feature>
<dbReference type="PROSITE" id="PS50977">
    <property type="entry name" value="HTH_TETR_2"/>
    <property type="match status" value="1"/>
</dbReference>
<feature type="DNA-binding region" description="H-T-H motif" evidence="2">
    <location>
        <begin position="30"/>
        <end position="49"/>
    </location>
</feature>
<dbReference type="InterPro" id="IPR001647">
    <property type="entry name" value="HTH_TetR"/>
</dbReference>
<evidence type="ECO:0000313" key="4">
    <source>
        <dbReference type="EMBL" id="MCV7229508.1"/>
    </source>
</evidence>
<gene>
    <name evidence="4" type="ORF">H7J73_26220</name>
</gene>
<dbReference type="RefSeq" id="WP_264070749.1">
    <property type="nucleotide sequence ID" value="NZ_JACKTY010000043.1"/>
</dbReference>
<keyword evidence="5" id="KW-1185">Reference proteome</keyword>
<dbReference type="Pfam" id="PF17925">
    <property type="entry name" value="TetR_C_20"/>
    <property type="match status" value="1"/>
</dbReference>
<evidence type="ECO:0000313" key="5">
    <source>
        <dbReference type="Proteomes" id="UP001526201"/>
    </source>
</evidence>
<dbReference type="InterPro" id="IPR050109">
    <property type="entry name" value="HTH-type_TetR-like_transc_reg"/>
</dbReference>
<evidence type="ECO:0000256" key="1">
    <source>
        <dbReference type="ARBA" id="ARBA00023125"/>
    </source>
</evidence>
<dbReference type="PANTHER" id="PTHR30055:SF242">
    <property type="entry name" value="HTH-TYPE TRANSCRIPTIONAL REPRESSOR KSTR"/>
    <property type="match status" value="1"/>
</dbReference>
<reference evidence="4 5" key="1">
    <citation type="journal article" date="2022" name="BMC Genomics">
        <title>Comparative genome analysis of mycobacteria focusing on tRNA and non-coding RNA.</title>
        <authorList>
            <person name="Behra P.R.K."/>
            <person name="Pettersson B.M.F."/>
            <person name="Ramesh M."/>
            <person name="Das S."/>
            <person name="Dasgupta S."/>
            <person name="Kirsebom L.A."/>
        </authorList>
    </citation>
    <scope>NUCLEOTIDE SEQUENCE [LARGE SCALE GENOMIC DNA]</scope>
    <source>
        <strain evidence="4 5">DSM 44078</strain>
    </source>
</reference>
<dbReference type="Gene3D" id="1.10.357.10">
    <property type="entry name" value="Tetracycline Repressor, domain 2"/>
    <property type="match status" value="1"/>
</dbReference>
<organism evidence="4 5">
    <name type="scientific">Mycolicibacterium komossense</name>
    <dbReference type="NCBI Taxonomy" id="1779"/>
    <lineage>
        <taxon>Bacteria</taxon>
        <taxon>Bacillati</taxon>
        <taxon>Actinomycetota</taxon>
        <taxon>Actinomycetes</taxon>
        <taxon>Mycobacteriales</taxon>
        <taxon>Mycobacteriaceae</taxon>
        <taxon>Mycolicibacterium</taxon>
    </lineage>
</organism>
<comment type="caution">
    <text evidence="4">The sequence shown here is derived from an EMBL/GenBank/DDBJ whole genome shotgun (WGS) entry which is preliminary data.</text>
</comment>
<sequence length="199" mass="21527">MVLTPVQQQRRASIVIAALDLAAGGYDAVHIRTVAGRAEVAASTVYQYFSSKDDLLLSCLHYWLTAYTFVAPPIPGGGTAVPYQRLLPLITDVTEGLCAMPRLAEALVRAYLYADGAAAENAALVRQALSQMFTDAIEAKPQTLRDEQVGELLTDVWTANIIAFVQNRVSVDGLLRRLECAVATISLSEHRLVPAALSR</sequence>
<name>A0ABT3CJ45_9MYCO</name>
<dbReference type="Proteomes" id="UP001526201">
    <property type="component" value="Unassembled WGS sequence"/>
</dbReference>
<evidence type="ECO:0000256" key="2">
    <source>
        <dbReference type="PROSITE-ProRule" id="PRU00335"/>
    </source>
</evidence>
<proteinExistence type="predicted"/>
<evidence type="ECO:0000259" key="3">
    <source>
        <dbReference type="PROSITE" id="PS50977"/>
    </source>
</evidence>
<dbReference type="SUPFAM" id="SSF46689">
    <property type="entry name" value="Homeodomain-like"/>
    <property type="match status" value="1"/>
</dbReference>
<accession>A0ABT3CJ45</accession>